<comment type="caution">
    <text evidence="1">The sequence shown here is derived from an EMBL/GenBank/DDBJ whole genome shotgun (WGS) entry which is preliminary data.</text>
</comment>
<keyword evidence="2" id="KW-1185">Reference proteome</keyword>
<name>A0ACB5R704_9CLOT</name>
<proteinExistence type="predicted"/>
<dbReference type="EMBL" id="BROD01000001">
    <property type="protein sequence ID" value="GKX64804.1"/>
    <property type="molecule type" value="Genomic_DNA"/>
</dbReference>
<organism evidence="1 2">
    <name type="scientific">Inconstantimicrobium mannanitabidum</name>
    <dbReference type="NCBI Taxonomy" id="1604901"/>
    <lineage>
        <taxon>Bacteria</taxon>
        <taxon>Bacillati</taxon>
        <taxon>Bacillota</taxon>
        <taxon>Clostridia</taxon>
        <taxon>Eubacteriales</taxon>
        <taxon>Clostridiaceae</taxon>
        <taxon>Inconstantimicrobium</taxon>
    </lineage>
</organism>
<evidence type="ECO:0000313" key="2">
    <source>
        <dbReference type="Proteomes" id="UP001058074"/>
    </source>
</evidence>
<dbReference type="Proteomes" id="UP001058074">
    <property type="component" value="Unassembled WGS sequence"/>
</dbReference>
<sequence length="391" mass="44728">MKKKRKKSVKERRERDKKAYGVLISIVCVIFIGTLSIINLVKTDNKISEQENRSLQQKPEFSLTKLLNGEFSSEYSSYIADQFPGRSFFVNLKTKLELSTGKNESNGVFIGKDDYLIEDFQKGSAQELKSKLDAINQFASQNKSLKTSVMLVPTATKIWQDKLPQNAPVDDELEYLNQVKEKLNKDIQFVNVYDALNKNKDRYIYYKTDHHWTTEGAYIAYVEMCRQLKLTPKSINDYKIERVSNSFYGSLYTKVGVGKGTPDSINVYLPKQDGEVVVNYVDERKKVASLYSNASLDIKDQYQVFTGGNHSLISVKSMADPTKKLLLIKDSYANSLLPFLTANYGEIYVVDLRYYMDNVKELIKTNGITDVLFLYNVNTFNEDDSILNLAD</sequence>
<accession>A0ACB5R704</accession>
<reference evidence="1" key="1">
    <citation type="journal article" date="2025" name="Int. J. Syst. Evol. Microbiol.">
        <title>Inconstantimicrobium mannanitabidum sp. nov., a novel member of the family Clostridiaceae isolated from anoxic soil under the treatment of reductive soil disinfestation.</title>
        <authorList>
            <person name="Ueki A."/>
            <person name="Tonouchi A."/>
            <person name="Honma S."/>
            <person name="Kaku N."/>
            <person name="Ueki K."/>
        </authorList>
    </citation>
    <scope>NUCLEOTIDE SEQUENCE</scope>
    <source>
        <strain evidence="1">TW13</strain>
    </source>
</reference>
<protein>
    <submittedName>
        <fullName evidence="1">Membrane protein</fullName>
    </submittedName>
</protein>
<evidence type="ECO:0000313" key="1">
    <source>
        <dbReference type="EMBL" id="GKX64804.1"/>
    </source>
</evidence>
<gene>
    <name evidence="1" type="ORF">rsdtw13_00620</name>
</gene>